<name>A0AAW2ZAG7_9EUKA</name>
<dbReference type="InterPro" id="IPR006626">
    <property type="entry name" value="PbH1"/>
</dbReference>
<organism evidence="2 3">
    <name type="scientific">Acrasis kona</name>
    <dbReference type="NCBI Taxonomy" id="1008807"/>
    <lineage>
        <taxon>Eukaryota</taxon>
        <taxon>Discoba</taxon>
        <taxon>Heterolobosea</taxon>
        <taxon>Tetramitia</taxon>
        <taxon>Eutetramitia</taxon>
        <taxon>Acrasidae</taxon>
        <taxon>Acrasis</taxon>
    </lineage>
</organism>
<evidence type="ECO:0000313" key="2">
    <source>
        <dbReference type="EMBL" id="KAL0486858.1"/>
    </source>
</evidence>
<dbReference type="SMART" id="SM00710">
    <property type="entry name" value="PbH1"/>
    <property type="match status" value="5"/>
</dbReference>
<dbReference type="InterPro" id="IPR011050">
    <property type="entry name" value="Pectin_lyase_fold/virulence"/>
</dbReference>
<dbReference type="EMBL" id="JAOPGA020001275">
    <property type="protein sequence ID" value="KAL0486858.1"/>
    <property type="molecule type" value="Genomic_DNA"/>
</dbReference>
<evidence type="ECO:0000313" key="3">
    <source>
        <dbReference type="Proteomes" id="UP001431209"/>
    </source>
</evidence>
<protein>
    <submittedName>
        <fullName evidence="2">AlgE1</fullName>
    </submittedName>
</protein>
<keyword evidence="3" id="KW-1185">Reference proteome</keyword>
<dbReference type="InterPro" id="IPR039448">
    <property type="entry name" value="Beta_helix"/>
</dbReference>
<feature type="domain" description="Right handed beta helix" evidence="1">
    <location>
        <begin position="81"/>
        <end position="223"/>
    </location>
</feature>
<evidence type="ECO:0000259" key="1">
    <source>
        <dbReference type="Pfam" id="PF13229"/>
    </source>
</evidence>
<comment type="caution">
    <text evidence="2">The sequence shown here is derived from an EMBL/GenBank/DDBJ whole genome shotgun (WGS) entry which is preliminary data.</text>
</comment>
<dbReference type="Proteomes" id="UP001431209">
    <property type="component" value="Unassembled WGS sequence"/>
</dbReference>
<dbReference type="SUPFAM" id="SSF51126">
    <property type="entry name" value="Pectin lyase-like"/>
    <property type="match status" value="1"/>
</dbReference>
<dbReference type="AlphaFoldDB" id="A0AAW2ZAG7"/>
<dbReference type="Pfam" id="PF13229">
    <property type="entry name" value="Beta_helix"/>
    <property type="match status" value="1"/>
</dbReference>
<sequence length="267" mass="29620">MCSGTTWCWRGNGSTLILLDNINETNISVGTRKECTEGEPVTRNITINNFILDGNRLKQTSEYSRKDPWIRNNNLDVRWTNGLTVNNLHTRNARSGGIVVSWYSSNMIFNNIQSYGHHFDGLAFYTSHSCIVSNFIVHTNDGAGISLDNDLRDSIFTNGVVRNNDDVGVFIRDVYNLTCSNLIIMNNKSNGIFLGDNYDTHRGPDCLHFTGCTVRGHGGVGVYNGAPVLGKHLSMQSCVLGPANLGGNMNLDFNNFTKSKDNVQFIK</sequence>
<accession>A0AAW2ZAG7</accession>
<gene>
    <name evidence="2" type="ORF">AKO1_001191</name>
</gene>
<proteinExistence type="predicted"/>
<reference evidence="2 3" key="1">
    <citation type="submission" date="2024-03" db="EMBL/GenBank/DDBJ databases">
        <title>The Acrasis kona genome and developmental transcriptomes reveal deep origins of eukaryotic multicellular pathways.</title>
        <authorList>
            <person name="Sheikh S."/>
            <person name="Fu C.-J."/>
            <person name="Brown M.W."/>
            <person name="Baldauf S.L."/>
        </authorList>
    </citation>
    <scope>NUCLEOTIDE SEQUENCE [LARGE SCALE GENOMIC DNA]</scope>
    <source>
        <strain evidence="2 3">ATCC MYA-3509</strain>
    </source>
</reference>
<dbReference type="Gene3D" id="2.160.20.10">
    <property type="entry name" value="Single-stranded right-handed beta-helix, Pectin lyase-like"/>
    <property type="match status" value="1"/>
</dbReference>
<dbReference type="InterPro" id="IPR012334">
    <property type="entry name" value="Pectin_lyas_fold"/>
</dbReference>